<evidence type="ECO:0000256" key="5">
    <source>
        <dbReference type="ARBA" id="ARBA00023002"/>
    </source>
</evidence>
<dbReference type="Gene3D" id="3.90.180.10">
    <property type="entry name" value="Medium-chain alcohol dehydrogenases, catalytic domain"/>
    <property type="match status" value="1"/>
</dbReference>
<dbReference type="Gene3D" id="3.40.50.720">
    <property type="entry name" value="NAD(P)-binding Rossmann-like Domain"/>
    <property type="match status" value="1"/>
</dbReference>
<evidence type="ECO:0000256" key="3">
    <source>
        <dbReference type="ARBA" id="ARBA00022741"/>
    </source>
</evidence>
<evidence type="ECO:0000259" key="6">
    <source>
        <dbReference type="SMART" id="SM00829"/>
    </source>
</evidence>
<gene>
    <name evidence="7" type="ORF">L207DRAFT_458462</name>
</gene>
<evidence type="ECO:0000256" key="4">
    <source>
        <dbReference type="ARBA" id="ARBA00022857"/>
    </source>
</evidence>
<evidence type="ECO:0000313" key="7">
    <source>
        <dbReference type="EMBL" id="PMD41853.1"/>
    </source>
</evidence>
<reference evidence="7 8" key="1">
    <citation type="submission" date="2016-04" db="EMBL/GenBank/DDBJ databases">
        <title>A degradative enzymes factory behind the ericoid mycorrhizal symbiosis.</title>
        <authorList>
            <consortium name="DOE Joint Genome Institute"/>
            <person name="Martino E."/>
            <person name="Morin E."/>
            <person name="Grelet G."/>
            <person name="Kuo A."/>
            <person name="Kohler A."/>
            <person name="Daghino S."/>
            <person name="Barry K."/>
            <person name="Choi C."/>
            <person name="Cichocki N."/>
            <person name="Clum A."/>
            <person name="Copeland A."/>
            <person name="Hainaut M."/>
            <person name="Haridas S."/>
            <person name="Labutti K."/>
            <person name="Lindquist E."/>
            <person name="Lipzen A."/>
            <person name="Khouja H.-R."/>
            <person name="Murat C."/>
            <person name="Ohm R."/>
            <person name="Olson A."/>
            <person name="Spatafora J."/>
            <person name="Veneault-Fourrey C."/>
            <person name="Henrissat B."/>
            <person name="Grigoriev I."/>
            <person name="Martin F."/>
            <person name="Perotto S."/>
        </authorList>
    </citation>
    <scope>NUCLEOTIDE SEQUENCE [LARGE SCALE GENOMIC DNA]</scope>
    <source>
        <strain evidence="7 8">F</strain>
    </source>
</reference>
<dbReference type="OrthoDB" id="48317at2759"/>
<dbReference type="PANTHER" id="PTHR45348:SF1">
    <property type="entry name" value="TRANS-ENOYL REDUCTASE STHE"/>
    <property type="match status" value="1"/>
</dbReference>
<name>A0A2J6RTS8_HYAVF</name>
<dbReference type="InterPro" id="IPR047122">
    <property type="entry name" value="Trans-enoyl_RdTase-like"/>
</dbReference>
<keyword evidence="3" id="KW-0547">Nucleotide-binding</keyword>
<proteinExistence type="inferred from homology"/>
<dbReference type="AlphaFoldDB" id="A0A2J6RTS8"/>
<dbReference type="InterPro" id="IPR013149">
    <property type="entry name" value="ADH-like_C"/>
</dbReference>
<dbReference type="InterPro" id="IPR011032">
    <property type="entry name" value="GroES-like_sf"/>
</dbReference>
<dbReference type="SMART" id="SM00829">
    <property type="entry name" value="PKS_ER"/>
    <property type="match status" value="1"/>
</dbReference>
<organism evidence="7 8">
    <name type="scientific">Hyaloscypha variabilis (strain UAMH 11265 / GT02V1 / F)</name>
    <name type="common">Meliniomyces variabilis</name>
    <dbReference type="NCBI Taxonomy" id="1149755"/>
    <lineage>
        <taxon>Eukaryota</taxon>
        <taxon>Fungi</taxon>
        <taxon>Dikarya</taxon>
        <taxon>Ascomycota</taxon>
        <taxon>Pezizomycotina</taxon>
        <taxon>Leotiomycetes</taxon>
        <taxon>Helotiales</taxon>
        <taxon>Hyaloscyphaceae</taxon>
        <taxon>Hyaloscypha</taxon>
        <taxon>Hyaloscypha variabilis</taxon>
    </lineage>
</organism>
<dbReference type="Proteomes" id="UP000235786">
    <property type="component" value="Unassembled WGS sequence"/>
</dbReference>
<sequence>MSSLTNYSFTPPAKQEAIIAGKDGKAILSRDAPCPPLRSDQLYIRTEAVAINPSDTKMQGDFITPLGIFGADYAGTVIAIGSAVTNVQVGDRVCGAQHSMYAKTPEYGAFGQYNVTNGAVWLKLPPSMSIEAGASLGAGISTAGLAIRALGLPLPDAPTENSTRVLVYGGSTATGTIAIQLLKLANFIPIATCSPRNFELVKSCGAEAVFDYHESECAAKIRSFTSNNLRYALDCITTVESTQACYKAIGRAGGKYVSLDPYPEHVATRKVVKADWVLGPSIFGDGSTWPAPYGRPADPELRKFGIELWAIAQKLVDEGKLQHHPLRVLDGGLKAVIDGIELVKKGNLSGEKIVVRVA</sequence>
<dbReference type="GO" id="GO:0000166">
    <property type="term" value="F:nucleotide binding"/>
    <property type="evidence" value="ECO:0007669"/>
    <property type="project" value="UniProtKB-KW"/>
</dbReference>
<evidence type="ECO:0000313" key="8">
    <source>
        <dbReference type="Proteomes" id="UP000235786"/>
    </source>
</evidence>
<feature type="domain" description="Enoyl reductase (ER)" evidence="6">
    <location>
        <begin position="21"/>
        <end position="355"/>
    </location>
</feature>
<dbReference type="Pfam" id="PF00107">
    <property type="entry name" value="ADH_zinc_N"/>
    <property type="match status" value="1"/>
</dbReference>
<dbReference type="PANTHER" id="PTHR45348">
    <property type="entry name" value="HYPOTHETICAL OXIDOREDUCTASE (EUROFUNG)"/>
    <property type="match status" value="1"/>
</dbReference>
<keyword evidence="8" id="KW-1185">Reference proteome</keyword>
<dbReference type="InterPro" id="IPR013154">
    <property type="entry name" value="ADH-like_N"/>
</dbReference>
<dbReference type="GO" id="GO:0016651">
    <property type="term" value="F:oxidoreductase activity, acting on NAD(P)H"/>
    <property type="evidence" value="ECO:0007669"/>
    <property type="project" value="InterPro"/>
</dbReference>
<dbReference type="EMBL" id="KZ613944">
    <property type="protein sequence ID" value="PMD41853.1"/>
    <property type="molecule type" value="Genomic_DNA"/>
</dbReference>
<dbReference type="STRING" id="1149755.A0A2J6RTS8"/>
<dbReference type="InterPro" id="IPR036291">
    <property type="entry name" value="NAD(P)-bd_dom_sf"/>
</dbReference>
<protein>
    <submittedName>
        <fullName evidence="7">Enoyl reductase</fullName>
    </submittedName>
</protein>
<comment type="subunit">
    <text evidence="2">Monomer.</text>
</comment>
<accession>A0A2J6RTS8</accession>
<keyword evidence="4" id="KW-0521">NADP</keyword>
<dbReference type="SUPFAM" id="SSF50129">
    <property type="entry name" value="GroES-like"/>
    <property type="match status" value="1"/>
</dbReference>
<dbReference type="CDD" id="cd08249">
    <property type="entry name" value="enoyl_reductase_like"/>
    <property type="match status" value="1"/>
</dbReference>
<comment type="similarity">
    <text evidence="1">Belongs to the zinc-containing alcohol dehydrogenase family.</text>
</comment>
<dbReference type="Pfam" id="PF08240">
    <property type="entry name" value="ADH_N"/>
    <property type="match status" value="1"/>
</dbReference>
<evidence type="ECO:0000256" key="1">
    <source>
        <dbReference type="ARBA" id="ARBA00008072"/>
    </source>
</evidence>
<dbReference type="InterPro" id="IPR020843">
    <property type="entry name" value="ER"/>
</dbReference>
<keyword evidence="5" id="KW-0560">Oxidoreductase</keyword>
<dbReference type="SUPFAM" id="SSF51735">
    <property type="entry name" value="NAD(P)-binding Rossmann-fold domains"/>
    <property type="match status" value="1"/>
</dbReference>
<evidence type="ECO:0000256" key="2">
    <source>
        <dbReference type="ARBA" id="ARBA00011245"/>
    </source>
</evidence>